<reference evidence="2" key="1">
    <citation type="journal article" date="2006" name="J. Bacteriol.">
        <title>The genome of the obligately intracellular bacterium Ehrlichia canis reveals themes of complex membrane structure and immune evasion strategies.</title>
        <authorList>
            <person name="Mavromatis K."/>
            <person name="Doyle C.K."/>
            <person name="Lykidis A."/>
            <person name="Ivanova N."/>
            <person name="Francino M.P."/>
            <person name="Chain P."/>
            <person name="Shin M."/>
            <person name="Malfatti S."/>
            <person name="Larimer F."/>
            <person name="Copeland A."/>
            <person name="Detter J.C."/>
            <person name="Land M."/>
            <person name="Richardson P.M."/>
            <person name="Yu X.J."/>
            <person name="Walker D.H."/>
            <person name="McBride J.W."/>
            <person name="Kyrpides N.C."/>
        </authorList>
    </citation>
    <scope>NUCLEOTIDE SEQUENCE [LARGE SCALE GENOMIC DNA]</scope>
    <source>
        <strain evidence="2">Jake</strain>
    </source>
</reference>
<protein>
    <submittedName>
        <fullName evidence="1">2-octaprenyl-6-methoxy-1,4-benzoquinone methylase</fullName>
        <ecNumber evidence="1">2.1.1.-</ecNumber>
    </submittedName>
</protein>
<dbReference type="Proteomes" id="UP000000435">
    <property type="component" value="Chromosome"/>
</dbReference>
<evidence type="ECO:0000313" key="2">
    <source>
        <dbReference type="Proteomes" id="UP000000435"/>
    </source>
</evidence>
<dbReference type="EC" id="2.1.1.-" evidence="1"/>
<dbReference type="EMBL" id="CP000107">
    <property type="protein sequence ID" value="AAZ68837.1"/>
    <property type="molecule type" value="Genomic_DNA"/>
</dbReference>
<name>A0ACA6AWS5_EHRCJ</name>
<evidence type="ECO:0000313" key="1">
    <source>
        <dbReference type="EMBL" id="AAZ68837.1"/>
    </source>
</evidence>
<sequence length="231" mass="26382">MEERSKFVNQVFTSVASRYDLMNDIMSFGLHRLWKNKAIQGITSGRLLDVACGTGDIAIKVTKKTQNNVDIIVCDINPKMLRHGRDNAINANALNLKWVCGNAEQLPFSDNSFDYYTISFGIRNVSNRQLALNEAYRVLKQGGKFICLEFSPLKESHPLHKFYNFYSFSIIPNIGQLVAKDKASYQYLVDSISEFPYQEDFAQEIQNSNFVEIKYNNLCFGIVTLYTALKI</sequence>
<keyword evidence="2" id="KW-1185">Reference proteome</keyword>
<gene>
    <name evidence="1" type="ordered locus">Ecaj_0806</name>
</gene>
<organism evidence="1 2">
    <name type="scientific">Ehrlichia canis (strain Jake)</name>
    <dbReference type="NCBI Taxonomy" id="269484"/>
    <lineage>
        <taxon>Bacteria</taxon>
        <taxon>Pseudomonadati</taxon>
        <taxon>Pseudomonadota</taxon>
        <taxon>Alphaproteobacteria</taxon>
        <taxon>Rickettsiales</taxon>
        <taxon>Anaplasmataceae</taxon>
        <taxon>Ehrlichia</taxon>
    </lineage>
</organism>
<accession>A0ACA6AWS5</accession>
<proteinExistence type="predicted"/>
<keyword evidence="1" id="KW-0489">Methyltransferase</keyword>
<keyword evidence="1" id="KW-0808">Transferase</keyword>